<dbReference type="AlphaFoldDB" id="A0A1I0N4U7"/>
<dbReference type="Proteomes" id="UP000199701">
    <property type="component" value="Unassembled WGS sequence"/>
</dbReference>
<dbReference type="Gene3D" id="3.90.50.10">
    <property type="entry name" value="Photosynthetic Reaction Center, subunit H, domain 2"/>
    <property type="match status" value="2"/>
</dbReference>
<dbReference type="GO" id="GO:0019684">
    <property type="term" value="P:photosynthesis, light reaction"/>
    <property type="evidence" value="ECO:0007669"/>
    <property type="project" value="InterPro"/>
</dbReference>
<dbReference type="InterPro" id="IPR014747">
    <property type="entry name" value="Bac_photo_RC_H_C"/>
</dbReference>
<dbReference type="GO" id="GO:0030077">
    <property type="term" value="C:plasma membrane light-harvesting complex"/>
    <property type="evidence" value="ECO:0007669"/>
    <property type="project" value="InterPro"/>
</dbReference>
<dbReference type="Pfam" id="PF05239">
    <property type="entry name" value="PRC"/>
    <property type="match status" value="1"/>
</dbReference>
<sequence length="264" mass="30449">MLIKAKIINDYKLSSLDGEIGKVKDLYFEDQYWTIRYLIANTGNWLTGRQVLLSPNSITSINKDEECINVNLTKDQIENSPNLDSDKPVSKQFQENFYGYFALPMYGMGMGMEMGGAGAILPFIPAENDEEMLIAAAKERDEWDPHLRSAHNVSGYNIQGIDDTIGHLEDFIIDDETWEIRYLVIDTQNWLPGKKILLAPQWIESVSWDESKLSVNFLCEDIKQSPEYTEETILNRDFETSLYQHYNREGYWTTGSDVKNDFIK</sequence>
<dbReference type="InterPro" id="IPR011033">
    <property type="entry name" value="PRC_barrel-like_sf"/>
</dbReference>
<dbReference type="STRING" id="99656.SAMN05421659_102380"/>
<reference evidence="2 3" key="1">
    <citation type="submission" date="2016-10" db="EMBL/GenBank/DDBJ databases">
        <authorList>
            <person name="de Groot N.N."/>
        </authorList>
    </citation>
    <scope>NUCLEOTIDE SEQUENCE [LARGE SCALE GENOMIC DNA]</scope>
    <source>
        <strain evidence="2 3">DSM 9179</strain>
    </source>
</reference>
<gene>
    <name evidence="2" type="ORF">SAMN05421659_102380</name>
</gene>
<evidence type="ECO:0000259" key="1">
    <source>
        <dbReference type="Pfam" id="PF05239"/>
    </source>
</evidence>
<name>A0A1I0N4U7_9FIRM</name>
<dbReference type="OrthoDB" id="9793882at2"/>
<organism evidence="2 3">
    <name type="scientific">[Clostridium] fimetarium</name>
    <dbReference type="NCBI Taxonomy" id="99656"/>
    <lineage>
        <taxon>Bacteria</taxon>
        <taxon>Bacillati</taxon>
        <taxon>Bacillota</taxon>
        <taxon>Clostridia</taxon>
        <taxon>Lachnospirales</taxon>
        <taxon>Lachnospiraceae</taxon>
    </lineage>
</organism>
<proteinExistence type="predicted"/>
<dbReference type="SUPFAM" id="SSF50346">
    <property type="entry name" value="PRC-barrel domain"/>
    <property type="match status" value="2"/>
</dbReference>
<evidence type="ECO:0000313" key="3">
    <source>
        <dbReference type="Proteomes" id="UP000199701"/>
    </source>
</evidence>
<feature type="domain" description="PRC-barrel" evidence="1">
    <location>
        <begin position="149"/>
        <end position="198"/>
    </location>
</feature>
<keyword evidence="3" id="KW-1185">Reference proteome</keyword>
<accession>A0A1I0N4U7</accession>
<dbReference type="EMBL" id="FOJI01000002">
    <property type="protein sequence ID" value="SEV96096.1"/>
    <property type="molecule type" value="Genomic_DNA"/>
</dbReference>
<dbReference type="InterPro" id="IPR027275">
    <property type="entry name" value="PRC-brl_dom"/>
</dbReference>
<evidence type="ECO:0000313" key="2">
    <source>
        <dbReference type="EMBL" id="SEV96096.1"/>
    </source>
</evidence>
<protein>
    <submittedName>
        <fullName evidence="2">PRC-barrel domain-containing protein</fullName>
    </submittedName>
</protein>